<accession>A0ACC0B2F6</accession>
<organism evidence="1 2">
    <name type="scientific">Catharanthus roseus</name>
    <name type="common">Madagascar periwinkle</name>
    <name type="synonym">Vinca rosea</name>
    <dbReference type="NCBI Taxonomy" id="4058"/>
    <lineage>
        <taxon>Eukaryota</taxon>
        <taxon>Viridiplantae</taxon>
        <taxon>Streptophyta</taxon>
        <taxon>Embryophyta</taxon>
        <taxon>Tracheophyta</taxon>
        <taxon>Spermatophyta</taxon>
        <taxon>Magnoliopsida</taxon>
        <taxon>eudicotyledons</taxon>
        <taxon>Gunneridae</taxon>
        <taxon>Pentapetalae</taxon>
        <taxon>asterids</taxon>
        <taxon>lamiids</taxon>
        <taxon>Gentianales</taxon>
        <taxon>Apocynaceae</taxon>
        <taxon>Rauvolfioideae</taxon>
        <taxon>Vinceae</taxon>
        <taxon>Catharanthinae</taxon>
        <taxon>Catharanthus</taxon>
    </lineage>
</organism>
<name>A0ACC0B2F6_CATRO</name>
<comment type="caution">
    <text evidence="1">The sequence shown here is derived from an EMBL/GenBank/DDBJ whole genome shotgun (WGS) entry which is preliminary data.</text>
</comment>
<gene>
    <name evidence="1" type="ORF">M9H77_16690</name>
</gene>
<proteinExistence type="predicted"/>
<keyword evidence="2" id="KW-1185">Reference proteome</keyword>
<evidence type="ECO:0000313" key="1">
    <source>
        <dbReference type="EMBL" id="KAI5666837.1"/>
    </source>
</evidence>
<dbReference type="Proteomes" id="UP001060085">
    <property type="component" value="Linkage Group LG04"/>
</dbReference>
<evidence type="ECO:0000313" key="2">
    <source>
        <dbReference type="Proteomes" id="UP001060085"/>
    </source>
</evidence>
<protein>
    <submittedName>
        <fullName evidence="1">Uncharacterized protein</fullName>
    </submittedName>
</protein>
<sequence>MTEPIDSVTQFPVQGVDPFEADPHFDDQLPVDPLLESGTFIDAGQNGSVDKLTNLESKSAPAESGTATAAAGEDSVAADVTPSSQRQRKKLQNELVERPNWLPGDWNMEVKVRTSGATAGSTDRYYISPSGQRLRSKNEVIHYLETGTKLKRKLKTVDGASASDNSSGGKQKKSKEDLKNFAPLGNFDFNNPPHSVDYVATDDGDFNASVNNKVLSESEQAQWDKVFWHVTQLDSSRSKGTYT</sequence>
<reference evidence="2" key="1">
    <citation type="journal article" date="2023" name="Nat. Plants">
        <title>Single-cell RNA sequencing provides a high-resolution roadmap for understanding the multicellular compartmentation of specialized metabolism.</title>
        <authorList>
            <person name="Sun S."/>
            <person name="Shen X."/>
            <person name="Li Y."/>
            <person name="Li Y."/>
            <person name="Wang S."/>
            <person name="Li R."/>
            <person name="Zhang H."/>
            <person name="Shen G."/>
            <person name="Guo B."/>
            <person name="Wei J."/>
            <person name="Xu J."/>
            <person name="St-Pierre B."/>
            <person name="Chen S."/>
            <person name="Sun C."/>
        </authorList>
    </citation>
    <scope>NUCLEOTIDE SEQUENCE [LARGE SCALE GENOMIC DNA]</scope>
</reference>
<dbReference type="EMBL" id="CM044704">
    <property type="protein sequence ID" value="KAI5666837.1"/>
    <property type="molecule type" value="Genomic_DNA"/>
</dbReference>